<accession>A0AAV1R992</accession>
<protein>
    <submittedName>
        <fullName evidence="1">Uncharacterized protein</fullName>
    </submittedName>
</protein>
<dbReference type="EMBL" id="CAWUPB010000913">
    <property type="protein sequence ID" value="CAK7331014.1"/>
    <property type="molecule type" value="Genomic_DNA"/>
</dbReference>
<gene>
    <name evidence="1" type="ORF">DCAF_LOCUS8254</name>
</gene>
<dbReference type="AlphaFoldDB" id="A0AAV1R992"/>
<dbReference type="Proteomes" id="UP001314170">
    <property type="component" value="Unassembled WGS sequence"/>
</dbReference>
<reference evidence="1 2" key="1">
    <citation type="submission" date="2024-01" db="EMBL/GenBank/DDBJ databases">
        <authorList>
            <person name="Waweru B."/>
        </authorList>
    </citation>
    <scope>NUCLEOTIDE SEQUENCE [LARGE SCALE GENOMIC DNA]</scope>
</reference>
<evidence type="ECO:0000313" key="2">
    <source>
        <dbReference type="Proteomes" id="UP001314170"/>
    </source>
</evidence>
<name>A0AAV1R992_9ROSI</name>
<proteinExistence type="predicted"/>
<comment type="caution">
    <text evidence="1">The sequence shown here is derived from an EMBL/GenBank/DDBJ whole genome shotgun (WGS) entry which is preliminary data.</text>
</comment>
<organism evidence="1 2">
    <name type="scientific">Dovyalis caffra</name>
    <dbReference type="NCBI Taxonomy" id="77055"/>
    <lineage>
        <taxon>Eukaryota</taxon>
        <taxon>Viridiplantae</taxon>
        <taxon>Streptophyta</taxon>
        <taxon>Embryophyta</taxon>
        <taxon>Tracheophyta</taxon>
        <taxon>Spermatophyta</taxon>
        <taxon>Magnoliopsida</taxon>
        <taxon>eudicotyledons</taxon>
        <taxon>Gunneridae</taxon>
        <taxon>Pentapetalae</taxon>
        <taxon>rosids</taxon>
        <taxon>fabids</taxon>
        <taxon>Malpighiales</taxon>
        <taxon>Salicaceae</taxon>
        <taxon>Flacourtieae</taxon>
        <taxon>Dovyalis</taxon>
    </lineage>
</organism>
<keyword evidence="2" id="KW-1185">Reference proteome</keyword>
<sequence>MESGSIDSWKSILSLKRPELGMALSPFLRRSSLLSELHGGKLKRRTSMNANAVSLMIALLGDWNT</sequence>
<evidence type="ECO:0000313" key="1">
    <source>
        <dbReference type="EMBL" id="CAK7331014.1"/>
    </source>
</evidence>